<accession>A0ABV9R1W7</accession>
<dbReference type="EMBL" id="JBHSJC010000001">
    <property type="protein sequence ID" value="MFC4827959.1"/>
    <property type="molecule type" value="Genomic_DNA"/>
</dbReference>
<dbReference type="InterPro" id="IPR006311">
    <property type="entry name" value="TAT_signal"/>
</dbReference>
<dbReference type="RefSeq" id="WP_204390792.1">
    <property type="nucleotide sequence ID" value="NZ_JAFBBW010000001.1"/>
</dbReference>
<evidence type="ECO:0000256" key="1">
    <source>
        <dbReference type="SAM" id="MobiDB-lite"/>
    </source>
</evidence>
<gene>
    <name evidence="3" type="ORF">ACFPER_04095</name>
</gene>
<feature type="signal peptide" evidence="2">
    <location>
        <begin position="1"/>
        <end position="20"/>
    </location>
</feature>
<dbReference type="PROSITE" id="PS51257">
    <property type="entry name" value="PROKAR_LIPOPROTEIN"/>
    <property type="match status" value="1"/>
</dbReference>
<feature type="compositionally biased region" description="Basic and acidic residues" evidence="1">
    <location>
        <begin position="131"/>
        <end position="145"/>
    </location>
</feature>
<feature type="chain" id="PRO_5047539764" description="Mucin-associated surface protein" evidence="2">
    <location>
        <begin position="21"/>
        <end position="145"/>
    </location>
</feature>
<protein>
    <recommendedName>
        <fullName evidence="5">Mucin-associated surface protein</fullName>
    </recommendedName>
</protein>
<dbReference type="Proteomes" id="UP001595960">
    <property type="component" value="Unassembled WGS sequence"/>
</dbReference>
<comment type="caution">
    <text evidence="3">The sequence shown here is derived from an EMBL/GenBank/DDBJ whole genome shotgun (WGS) entry which is preliminary data.</text>
</comment>
<feature type="region of interest" description="Disordered" evidence="1">
    <location>
        <begin position="105"/>
        <end position="145"/>
    </location>
</feature>
<sequence length="145" mass="14337">MNGSMLRRALVAASVSLALACGLAGCATGPDTAEAEATAYRAQVVAIADASAAGNYAEALGKLEALEAELDAAAADGTLTDEREQRIRDAIALVRADLEAAIAAAVTPEPVPTEEAGDDSSGPGNSGENAKPGKGEGKGKGKGKD</sequence>
<dbReference type="PROSITE" id="PS51318">
    <property type="entry name" value="TAT"/>
    <property type="match status" value="1"/>
</dbReference>
<evidence type="ECO:0008006" key="5">
    <source>
        <dbReference type="Google" id="ProtNLM"/>
    </source>
</evidence>
<evidence type="ECO:0000256" key="2">
    <source>
        <dbReference type="SAM" id="SignalP"/>
    </source>
</evidence>
<evidence type="ECO:0000313" key="3">
    <source>
        <dbReference type="EMBL" id="MFC4827959.1"/>
    </source>
</evidence>
<reference evidence="4" key="1">
    <citation type="journal article" date="2019" name="Int. J. Syst. Evol. Microbiol.">
        <title>The Global Catalogue of Microorganisms (GCM) 10K type strain sequencing project: providing services to taxonomists for standard genome sequencing and annotation.</title>
        <authorList>
            <consortium name="The Broad Institute Genomics Platform"/>
            <consortium name="The Broad Institute Genome Sequencing Center for Infectious Disease"/>
            <person name="Wu L."/>
            <person name="Ma J."/>
        </authorList>
    </citation>
    <scope>NUCLEOTIDE SEQUENCE [LARGE SCALE GENOMIC DNA]</scope>
    <source>
        <strain evidence="4">CGMCC 1.12192</strain>
    </source>
</reference>
<evidence type="ECO:0000313" key="4">
    <source>
        <dbReference type="Proteomes" id="UP001595960"/>
    </source>
</evidence>
<organism evidence="3 4">
    <name type="scientific">Agromyces aurantiacus</name>
    <dbReference type="NCBI Taxonomy" id="165814"/>
    <lineage>
        <taxon>Bacteria</taxon>
        <taxon>Bacillati</taxon>
        <taxon>Actinomycetota</taxon>
        <taxon>Actinomycetes</taxon>
        <taxon>Micrococcales</taxon>
        <taxon>Microbacteriaceae</taxon>
        <taxon>Agromyces</taxon>
    </lineage>
</organism>
<proteinExistence type="predicted"/>
<keyword evidence="4" id="KW-1185">Reference proteome</keyword>
<name>A0ABV9R1W7_9MICO</name>
<keyword evidence="2" id="KW-0732">Signal</keyword>